<proteinExistence type="predicted"/>
<name>A0ABR6XDD1_9BURK</name>
<evidence type="ECO:0000313" key="5">
    <source>
        <dbReference type="Proteomes" id="UP000637632"/>
    </source>
</evidence>
<dbReference type="EMBL" id="JACOFT010000002">
    <property type="protein sequence ID" value="MBC3810810.1"/>
    <property type="molecule type" value="Genomic_DNA"/>
</dbReference>
<dbReference type="Pfam" id="PF13511">
    <property type="entry name" value="DUF4124"/>
    <property type="match status" value="1"/>
</dbReference>
<feature type="domain" description="DUF4124" evidence="3">
    <location>
        <begin position="15"/>
        <end position="63"/>
    </location>
</feature>
<protein>
    <submittedName>
        <fullName evidence="4">DUF4124 domain-containing protein</fullName>
    </submittedName>
</protein>
<feature type="compositionally biased region" description="Basic and acidic residues" evidence="1">
    <location>
        <begin position="113"/>
        <end position="122"/>
    </location>
</feature>
<evidence type="ECO:0000313" key="4">
    <source>
        <dbReference type="EMBL" id="MBC3810810.1"/>
    </source>
</evidence>
<sequence length="166" mass="18200">MLKLKLISGFIIATFTCASAFAQYIWVDEKGNKQFSDTPPPASTPKNRIIKSPGQSATKPAEPSDAASASKDAANAQQKPMTTSARNEDFNKRRAEQAEKDKKASEDQQANADKQKNCERARSYQKVLESGQRVATTDKNGERNYLSDAQREKEAADVKKALAGCQ</sequence>
<keyword evidence="5" id="KW-1185">Reference proteome</keyword>
<reference evidence="4 5" key="1">
    <citation type="submission" date="2020-08" db="EMBL/GenBank/DDBJ databases">
        <title>Novel species isolated from subtropical streams in China.</title>
        <authorList>
            <person name="Lu H."/>
        </authorList>
    </citation>
    <scope>NUCLEOTIDE SEQUENCE [LARGE SCALE GENOMIC DNA]</scope>
    <source>
        <strain evidence="4 5">CCTCC AB 2015119</strain>
    </source>
</reference>
<dbReference type="Proteomes" id="UP000637632">
    <property type="component" value="Unassembled WGS sequence"/>
</dbReference>
<feature type="compositionally biased region" description="Basic and acidic residues" evidence="1">
    <location>
        <begin position="86"/>
        <end position="106"/>
    </location>
</feature>
<feature type="compositionally biased region" description="Low complexity" evidence="1">
    <location>
        <begin position="59"/>
        <end position="76"/>
    </location>
</feature>
<keyword evidence="2" id="KW-0732">Signal</keyword>
<dbReference type="RefSeq" id="WP_190477847.1">
    <property type="nucleotide sequence ID" value="NZ_JACOFT010000002.1"/>
</dbReference>
<comment type="caution">
    <text evidence="4">The sequence shown here is derived from an EMBL/GenBank/DDBJ whole genome shotgun (WGS) entry which is preliminary data.</text>
</comment>
<organism evidence="4 5">
    <name type="scientific">Undibacterium aquatile</name>
    <dbReference type="NCBI Taxonomy" id="1537398"/>
    <lineage>
        <taxon>Bacteria</taxon>
        <taxon>Pseudomonadati</taxon>
        <taxon>Pseudomonadota</taxon>
        <taxon>Betaproteobacteria</taxon>
        <taxon>Burkholderiales</taxon>
        <taxon>Oxalobacteraceae</taxon>
        <taxon>Undibacterium</taxon>
    </lineage>
</organism>
<dbReference type="InterPro" id="IPR025392">
    <property type="entry name" value="DUF4124"/>
</dbReference>
<feature type="region of interest" description="Disordered" evidence="1">
    <location>
        <begin position="32"/>
        <end position="153"/>
    </location>
</feature>
<feature type="chain" id="PRO_5045242655" evidence="2">
    <location>
        <begin position="23"/>
        <end position="166"/>
    </location>
</feature>
<feature type="signal peptide" evidence="2">
    <location>
        <begin position="1"/>
        <end position="22"/>
    </location>
</feature>
<accession>A0ABR6XDD1</accession>
<evidence type="ECO:0000259" key="3">
    <source>
        <dbReference type="Pfam" id="PF13511"/>
    </source>
</evidence>
<evidence type="ECO:0000256" key="2">
    <source>
        <dbReference type="SAM" id="SignalP"/>
    </source>
</evidence>
<gene>
    <name evidence="4" type="ORF">H8K26_05090</name>
</gene>
<evidence type="ECO:0000256" key="1">
    <source>
        <dbReference type="SAM" id="MobiDB-lite"/>
    </source>
</evidence>